<organism evidence="7 8">
    <name type="scientific">Hassallia byssoidea VB512170</name>
    <dbReference type="NCBI Taxonomy" id="1304833"/>
    <lineage>
        <taxon>Bacteria</taxon>
        <taxon>Bacillati</taxon>
        <taxon>Cyanobacteriota</taxon>
        <taxon>Cyanophyceae</taxon>
        <taxon>Nostocales</taxon>
        <taxon>Tolypothrichaceae</taxon>
        <taxon>Hassallia</taxon>
    </lineage>
</organism>
<evidence type="ECO:0000256" key="4">
    <source>
        <dbReference type="SAM" id="MobiDB-lite"/>
    </source>
</evidence>
<dbReference type="GO" id="GO:0046872">
    <property type="term" value="F:metal ion binding"/>
    <property type="evidence" value="ECO:0007669"/>
    <property type="project" value="UniProtKB-KW"/>
</dbReference>
<feature type="domain" description="Tyrosinase copper-binding" evidence="6">
    <location>
        <begin position="384"/>
        <end position="395"/>
    </location>
</feature>
<evidence type="ECO:0000313" key="8">
    <source>
        <dbReference type="Proteomes" id="UP000031549"/>
    </source>
</evidence>
<protein>
    <submittedName>
        <fullName evidence="7">Tyrosinase family protein</fullName>
    </submittedName>
</protein>
<evidence type="ECO:0000256" key="2">
    <source>
        <dbReference type="ARBA" id="ARBA00022723"/>
    </source>
</evidence>
<evidence type="ECO:0000256" key="3">
    <source>
        <dbReference type="ARBA" id="ARBA00023008"/>
    </source>
</evidence>
<dbReference type="SUPFAM" id="SSF48056">
    <property type="entry name" value="Di-copper centre-containing domain"/>
    <property type="match status" value="1"/>
</dbReference>
<proteinExistence type="inferred from homology"/>
<evidence type="ECO:0000256" key="1">
    <source>
        <dbReference type="ARBA" id="ARBA00009928"/>
    </source>
</evidence>
<dbReference type="PANTHER" id="PTHR11474:SF126">
    <property type="entry name" value="TYROSINASE-LIKE PROTEIN TYR-1-RELATED"/>
    <property type="match status" value="1"/>
</dbReference>
<keyword evidence="3" id="KW-0186">Copper</keyword>
<reference evidence="7 8" key="1">
    <citation type="journal article" date="2015" name="Genome Announc.">
        <title>Draft Genome Sequence of Cyanobacterium Hassallia byssoidea Strain VB512170, Isolated from Monuments in India.</title>
        <authorList>
            <person name="Singh D."/>
            <person name="Chandrababunaidu M.M."/>
            <person name="Panda A."/>
            <person name="Sen D."/>
            <person name="Bhattacharyya S."/>
            <person name="Adhikary S.P."/>
            <person name="Tripathy S."/>
        </authorList>
    </citation>
    <scope>NUCLEOTIDE SEQUENCE [LARGE SCALE GENOMIC DNA]</scope>
    <source>
        <strain evidence="7 8">VB512170</strain>
    </source>
</reference>
<dbReference type="InterPro" id="IPR002227">
    <property type="entry name" value="Tyrosinase_Cu-bd"/>
</dbReference>
<evidence type="ECO:0000313" key="7">
    <source>
        <dbReference type="EMBL" id="NEU73361.1"/>
    </source>
</evidence>
<comment type="caution">
    <text evidence="7">The sequence shown here is derived from an EMBL/GenBank/DDBJ whole genome shotgun (WGS) entry which is preliminary data.</text>
</comment>
<feature type="signal peptide" evidence="5">
    <location>
        <begin position="1"/>
        <end position="25"/>
    </location>
</feature>
<dbReference type="EMBL" id="JTCM02000022">
    <property type="protein sequence ID" value="NEU73361.1"/>
    <property type="molecule type" value="Genomic_DNA"/>
</dbReference>
<name>A0A846HA78_9CYAN</name>
<keyword evidence="2" id="KW-0479">Metal-binding</keyword>
<sequence>MKIIKTAIIAGMVACAIVFGTPALSHIVEHHEYKQASNPMLNNGSNTVSAFHYHNAIHSSTDADSALVPANSKRLIWKNKAFGAIVRKNVVDLTPKEKQAFVNAVRALKNIVPKGSRTNIYDQFVAVHVGAMGLMYDDAQGPAAGHDGAHESAILLPWHRELVYRFEKALQSVNPNVTIPYWDWTDPKALSVIFSDDFMGPNGEGVTLNIPVIEGGFAVSLGDGQQPNFNFPGSGNEGGSDMSLGDGQQANPNIQTVSVQGGPVQSGPFSAASGWTVNPDLHFKSSSKETFGNQILRFLQVPPTNNYPVPKEDIEQVLAIDNYEAFRPALEGFVKVDSSTGQQTPGVYLHNYFHSLVGGGTFDPAVGRPEALGTMTDLTTSINDPVFWLVHSNVDRLWAEWQASGHEGSDYYPKEGGHYGENLNDRMWPWDGGESTPANGGPGDSLSLLPVFSANDIVTPRDTLDFRKYRYTYDTLIFPVRKPTSENK</sequence>
<feature type="chain" id="PRO_5032805002" evidence="5">
    <location>
        <begin position="26"/>
        <end position="488"/>
    </location>
</feature>
<dbReference type="PRINTS" id="PR00092">
    <property type="entry name" value="TYROSINASE"/>
</dbReference>
<dbReference type="RefSeq" id="WP_052324852.1">
    <property type="nucleotide sequence ID" value="NZ_JTCM02000022.1"/>
</dbReference>
<gene>
    <name evidence="7" type="ORF">PI95_012490</name>
</gene>
<dbReference type="InterPro" id="IPR008922">
    <property type="entry name" value="Di-copper_centre_dom_sf"/>
</dbReference>
<comment type="similarity">
    <text evidence="1">Belongs to the tyrosinase family.</text>
</comment>
<dbReference type="GO" id="GO:0016491">
    <property type="term" value="F:oxidoreductase activity"/>
    <property type="evidence" value="ECO:0007669"/>
    <property type="project" value="InterPro"/>
</dbReference>
<keyword evidence="8" id="KW-1185">Reference proteome</keyword>
<dbReference type="PANTHER" id="PTHR11474">
    <property type="entry name" value="TYROSINASE FAMILY MEMBER"/>
    <property type="match status" value="1"/>
</dbReference>
<keyword evidence="5" id="KW-0732">Signal</keyword>
<dbReference type="Pfam" id="PF00264">
    <property type="entry name" value="Tyrosinase"/>
    <property type="match status" value="1"/>
</dbReference>
<feature type="region of interest" description="Disordered" evidence="4">
    <location>
        <begin position="230"/>
        <end position="252"/>
    </location>
</feature>
<dbReference type="AlphaFoldDB" id="A0A846HA78"/>
<dbReference type="Proteomes" id="UP000031549">
    <property type="component" value="Unassembled WGS sequence"/>
</dbReference>
<evidence type="ECO:0000259" key="6">
    <source>
        <dbReference type="PROSITE" id="PS00498"/>
    </source>
</evidence>
<dbReference type="InterPro" id="IPR050316">
    <property type="entry name" value="Tyrosinase/Hemocyanin"/>
</dbReference>
<dbReference type="Gene3D" id="1.10.1280.10">
    <property type="entry name" value="Di-copper center containing domain from catechol oxidase"/>
    <property type="match status" value="2"/>
</dbReference>
<evidence type="ECO:0000256" key="5">
    <source>
        <dbReference type="SAM" id="SignalP"/>
    </source>
</evidence>
<accession>A0A846HA78</accession>
<dbReference type="PROSITE" id="PS00498">
    <property type="entry name" value="TYROSINASE_2"/>
    <property type="match status" value="1"/>
</dbReference>